<dbReference type="Pfam" id="PF00535">
    <property type="entry name" value="Glycos_transf_2"/>
    <property type="match status" value="1"/>
</dbReference>
<organism evidence="2 3">
    <name type="scientific">Gaiella occulta</name>
    <dbReference type="NCBI Taxonomy" id="1002870"/>
    <lineage>
        <taxon>Bacteria</taxon>
        <taxon>Bacillati</taxon>
        <taxon>Actinomycetota</taxon>
        <taxon>Thermoleophilia</taxon>
        <taxon>Gaiellales</taxon>
        <taxon>Gaiellaceae</taxon>
        <taxon>Gaiella</taxon>
    </lineage>
</organism>
<feature type="domain" description="Glycosyltransferase 2-like" evidence="1">
    <location>
        <begin position="20"/>
        <end position="186"/>
    </location>
</feature>
<dbReference type="EMBL" id="QQZY01000003">
    <property type="protein sequence ID" value="RDI74845.1"/>
    <property type="molecule type" value="Genomic_DNA"/>
</dbReference>
<sequence length="317" mass="35629">MGAVGSAAQTANGPPAAKVSIGIPVYNGAQFLAASLESLLAQTYEDIEFVISDNGSTDGTEAICREFAARDGRIRYLRADTNRGASWNYRNVVQQTSGPYFKWATHDDLLAPTYIERCVEVLDAAPAGVALVYPRTRIIDGDGNVVRDYDDNLDIRAKTPHERLRLLVGNIVMANASFGLIRRTALARSRLLDKFPSADYVMMAEFALFGEFWEIPEFLFFRREHEAMSRKANPSATEAAEWFEPGSSKNATGREFWRLFVEHLRSIHHARLDPVEKAKCYAGFLGVWTRRYRRAMVDEIFVGRQGRHRRSTTPQGS</sequence>
<dbReference type="PANTHER" id="PTHR43685">
    <property type="entry name" value="GLYCOSYLTRANSFERASE"/>
    <property type="match status" value="1"/>
</dbReference>
<evidence type="ECO:0000313" key="3">
    <source>
        <dbReference type="Proteomes" id="UP000254134"/>
    </source>
</evidence>
<reference evidence="2 3" key="1">
    <citation type="submission" date="2018-07" db="EMBL/GenBank/DDBJ databases">
        <title>High-quality-draft genome sequence of Gaiella occulta.</title>
        <authorList>
            <person name="Severino R."/>
            <person name="Froufe H.J.C."/>
            <person name="Rainey F.A."/>
            <person name="Barroso C."/>
            <person name="Albuquerque L."/>
            <person name="Lobo-Da-Cunha A."/>
            <person name="Da Costa M.S."/>
            <person name="Egas C."/>
        </authorList>
    </citation>
    <scope>NUCLEOTIDE SEQUENCE [LARGE SCALE GENOMIC DNA]</scope>
    <source>
        <strain evidence="2 3">F2-233</strain>
    </source>
</reference>
<reference evidence="3" key="2">
    <citation type="journal article" date="2019" name="MicrobiologyOpen">
        <title>High-quality draft genome sequence of Gaiella occulta isolated from a 150 meter deep mineral water borehole and comparison with the genome sequences of other deep-branching lineages of the phylum Actinobacteria.</title>
        <authorList>
            <person name="Severino R."/>
            <person name="Froufe H.J.C."/>
            <person name="Barroso C."/>
            <person name="Albuquerque L."/>
            <person name="Lobo-da-Cunha A."/>
            <person name="da Costa M.S."/>
            <person name="Egas C."/>
        </authorList>
    </citation>
    <scope>NUCLEOTIDE SEQUENCE [LARGE SCALE GENOMIC DNA]</scope>
    <source>
        <strain evidence="3">F2-233</strain>
    </source>
</reference>
<gene>
    <name evidence="2" type="ORF">Gocc_1734</name>
</gene>
<dbReference type="Proteomes" id="UP000254134">
    <property type="component" value="Unassembled WGS sequence"/>
</dbReference>
<name>A0A7M2YXX2_9ACTN</name>
<accession>A0A7M2YXX2</accession>
<dbReference type="InterPro" id="IPR050834">
    <property type="entry name" value="Glycosyltransf_2"/>
</dbReference>
<proteinExistence type="predicted"/>
<dbReference type="PANTHER" id="PTHR43685:SF2">
    <property type="entry name" value="GLYCOSYLTRANSFERASE 2-LIKE DOMAIN-CONTAINING PROTEIN"/>
    <property type="match status" value="1"/>
</dbReference>
<dbReference type="AlphaFoldDB" id="A0A7M2YXX2"/>
<dbReference type="Gene3D" id="3.90.550.10">
    <property type="entry name" value="Spore Coat Polysaccharide Biosynthesis Protein SpsA, Chain A"/>
    <property type="match status" value="1"/>
</dbReference>
<evidence type="ECO:0000313" key="2">
    <source>
        <dbReference type="EMBL" id="RDI74845.1"/>
    </source>
</evidence>
<comment type="caution">
    <text evidence="2">The sequence shown here is derived from an EMBL/GenBank/DDBJ whole genome shotgun (WGS) entry which is preliminary data.</text>
</comment>
<protein>
    <submittedName>
        <fullName evidence="2">Glycosyl transferase family 2</fullName>
    </submittedName>
</protein>
<evidence type="ECO:0000259" key="1">
    <source>
        <dbReference type="Pfam" id="PF00535"/>
    </source>
</evidence>
<dbReference type="InterPro" id="IPR001173">
    <property type="entry name" value="Glyco_trans_2-like"/>
</dbReference>
<keyword evidence="2" id="KW-0808">Transferase</keyword>
<dbReference type="OrthoDB" id="3177103at2"/>
<dbReference type="SUPFAM" id="SSF53448">
    <property type="entry name" value="Nucleotide-diphospho-sugar transferases"/>
    <property type="match status" value="1"/>
</dbReference>
<dbReference type="GO" id="GO:0016740">
    <property type="term" value="F:transferase activity"/>
    <property type="evidence" value="ECO:0007669"/>
    <property type="project" value="UniProtKB-KW"/>
</dbReference>
<dbReference type="InterPro" id="IPR029044">
    <property type="entry name" value="Nucleotide-diphossugar_trans"/>
</dbReference>
<keyword evidence="3" id="KW-1185">Reference proteome</keyword>